<protein>
    <submittedName>
        <fullName evidence="1">Uncharacterized protein</fullName>
    </submittedName>
</protein>
<gene>
    <name evidence="1" type="ORF">E2C01_028073</name>
</gene>
<dbReference type="AlphaFoldDB" id="A0A5B7EQM5"/>
<evidence type="ECO:0000313" key="2">
    <source>
        <dbReference type="Proteomes" id="UP000324222"/>
    </source>
</evidence>
<accession>A0A5B7EQM5</accession>
<dbReference type="Proteomes" id="UP000324222">
    <property type="component" value="Unassembled WGS sequence"/>
</dbReference>
<keyword evidence="2" id="KW-1185">Reference proteome</keyword>
<sequence length="85" mass="9334">MDSLNGKVTLAIRACLCARTSAYIWSRMTSSSPRSLEPFQSLLSGAHLRLGKPRNCQSPEKTPTEFEPLDFLPALKIGASEALIR</sequence>
<evidence type="ECO:0000313" key="1">
    <source>
        <dbReference type="EMBL" id="MPC34674.1"/>
    </source>
</evidence>
<comment type="caution">
    <text evidence="1">The sequence shown here is derived from an EMBL/GenBank/DDBJ whole genome shotgun (WGS) entry which is preliminary data.</text>
</comment>
<proteinExistence type="predicted"/>
<reference evidence="1 2" key="1">
    <citation type="submission" date="2019-05" db="EMBL/GenBank/DDBJ databases">
        <title>Another draft genome of Portunus trituberculatus and its Hox gene families provides insights of decapod evolution.</title>
        <authorList>
            <person name="Jeong J.-H."/>
            <person name="Song I."/>
            <person name="Kim S."/>
            <person name="Choi T."/>
            <person name="Kim D."/>
            <person name="Ryu S."/>
            <person name="Kim W."/>
        </authorList>
    </citation>
    <scope>NUCLEOTIDE SEQUENCE [LARGE SCALE GENOMIC DNA]</scope>
    <source>
        <tissue evidence="1">Muscle</tissue>
    </source>
</reference>
<name>A0A5B7EQM5_PORTR</name>
<organism evidence="1 2">
    <name type="scientific">Portunus trituberculatus</name>
    <name type="common">Swimming crab</name>
    <name type="synonym">Neptunus trituberculatus</name>
    <dbReference type="NCBI Taxonomy" id="210409"/>
    <lineage>
        <taxon>Eukaryota</taxon>
        <taxon>Metazoa</taxon>
        <taxon>Ecdysozoa</taxon>
        <taxon>Arthropoda</taxon>
        <taxon>Crustacea</taxon>
        <taxon>Multicrustacea</taxon>
        <taxon>Malacostraca</taxon>
        <taxon>Eumalacostraca</taxon>
        <taxon>Eucarida</taxon>
        <taxon>Decapoda</taxon>
        <taxon>Pleocyemata</taxon>
        <taxon>Brachyura</taxon>
        <taxon>Eubrachyura</taxon>
        <taxon>Portunoidea</taxon>
        <taxon>Portunidae</taxon>
        <taxon>Portuninae</taxon>
        <taxon>Portunus</taxon>
    </lineage>
</organism>
<dbReference type="EMBL" id="VSRR010003103">
    <property type="protein sequence ID" value="MPC34674.1"/>
    <property type="molecule type" value="Genomic_DNA"/>
</dbReference>